<dbReference type="EMBL" id="PGFB01000001">
    <property type="protein sequence ID" value="PJJ65184.1"/>
    <property type="molecule type" value="Genomic_DNA"/>
</dbReference>
<accession>A0A2M9C3S7</accession>
<sequence length="375" mass="39822">MSKTIIDIHVLQTVPPSNINRDDTGSPKQAQYGGVARSRVSSQAWKRATRKAFEETLDPAELGVRTKRIVELIAGKITRQRVDLADDSLTIAEKALKKGGFVVEKPRPAKGSTTEPVAESKFLLFLSDQQISNIASLAIEGNDGGEFDGSAIKKAADQAHSVDLALFGRMVADAVDLNVDAAAQVAHAISVHAVENEFDYFTAVDDKKPDDASGAGMIGTVEFNSSTLYRYATVNVNGLLSNLGSVDATSRAVGAFVHAFITSMPTGKQNTFANRTLPEGVVVVVRDSQSVNLVGAFEDAVAAGEGESRVQIASEKLADYATEIERNYGVGSVASYVLQVGPYTRGLIALGTPTSLSDMVTALESLTSERLQEPA</sequence>
<protein>
    <submittedName>
        <fullName evidence="2">CRISPR system Cascade subunit CasC</fullName>
    </submittedName>
</protein>
<dbReference type="InterPro" id="IPR010148">
    <property type="entry name" value="CRISPR-assoc_prot_CT1975"/>
</dbReference>
<evidence type="ECO:0000313" key="2">
    <source>
        <dbReference type="EMBL" id="PJJ65184.1"/>
    </source>
</evidence>
<reference evidence="2 3" key="1">
    <citation type="submission" date="2017-11" db="EMBL/GenBank/DDBJ databases">
        <title>Genomic Encyclopedia of Archaeal and Bacterial Type Strains, Phase II (KMG-II): From Individual Species to Whole Genera.</title>
        <authorList>
            <person name="Goeker M."/>
        </authorList>
    </citation>
    <scope>NUCLEOTIDE SEQUENCE [LARGE SCALE GENOMIC DNA]</scope>
    <source>
        <strain evidence="2 3">DSM 25625</strain>
    </source>
</reference>
<comment type="caution">
    <text evidence="2">The sequence shown here is derived from an EMBL/GenBank/DDBJ whole genome shotgun (WGS) entry which is preliminary data.</text>
</comment>
<dbReference type="Pfam" id="PF09344">
    <property type="entry name" value="Cas_CT1975"/>
    <property type="match status" value="1"/>
</dbReference>
<evidence type="ECO:0000313" key="3">
    <source>
        <dbReference type="Proteomes" id="UP000230161"/>
    </source>
</evidence>
<dbReference type="AlphaFoldDB" id="A0A2M9C3S7"/>
<proteinExistence type="predicted"/>
<dbReference type="OrthoDB" id="5291250at2"/>
<dbReference type="Proteomes" id="UP000230161">
    <property type="component" value="Unassembled WGS sequence"/>
</dbReference>
<keyword evidence="3" id="KW-1185">Reference proteome</keyword>
<name>A0A2M9C3S7_9MICO</name>
<feature type="region of interest" description="Disordered" evidence="1">
    <location>
        <begin position="16"/>
        <end position="36"/>
    </location>
</feature>
<dbReference type="NCBIfam" id="TIGR01869">
    <property type="entry name" value="casC_Cse4"/>
    <property type="match status" value="1"/>
</dbReference>
<dbReference type="RefSeq" id="WP_100343109.1">
    <property type="nucleotide sequence ID" value="NZ_PGFB01000001.1"/>
</dbReference>
<organism evidence="2 3">
    <name type="scientific">Compostimonas suwonensis</name>
    <dbReference type="NCBI Taxonomy" id="1048394"/>
    <lineage>
        <taxon>Bacteria</taxon>
        <taxon>Bacillati</taxon>
        <taxon>Actinomycetota</taxon>
        <taxon>Actinomycetes</taxon>
        <taxon>Micrococcales</taxon>
        <taxon>Microbacteriaceae</taxon>
        <taxon>Compostimonas</taxon>
    </lineage>
</organism>
<evidence type="ECO:0000256" key="1">
    <source>
        <dbReference type="SAM" id="MobiDB-lite"/>
    </source>
</evidence>
<gene>
    <name evidence="2" type="ORF">CLV54_0213</name>
</gene>